<comment type="similarity">
    <text evidence="2">Belongs to the SUA5 family.</text>
</comment>
<dbReference type="SUPFAM" id="SSF55821">
    <property type="entry name" value="YrdC/RibB"/>
    <property type="match status" value="1"/>
</dbReference>
<dbReference type="AlphaFoldDB" id="A0AAD4SPV6"/>
<dbReference type="PANTHER" id="PTHR17490:SF10">
    <property type="entry name" value="THREONYLCARBAMOYL-AMP SYNTHASE"/>
    <property type="match status" value="1"/>
</dbReference>
<dbReference type="InterPro" id="IPR017945">
    <property type="entry name" value="DHBP_synth_RibB-like_a/b_dom"/>
</dbReference>
<protein>
    <recommendedName>
        <fullName evidence="4">Threonylcarbamoyl-AMP synthase</fullName>
        <ecNumber evidence="3">2.7.7.87</ecNumber>
    </recommendedName>
</protein>
<evidence type="ECO:0000256" key="1">
    <source>
        <dbReference type="ARBA" id="ARBA00004496"/>
    </source>
</evidence>
<dbReference type="GO" id="GO:0003725">
    <property type="term" value="F:double-stranded RNA binding"/>
    <property type="evidence" value="ECO:0007669"/>
    <property type="project" value="InterPro"/>
</dbReference>
<evidence type="ECO:0000256" key="7">
    <source>
        <dbReference type="ARBA" id="ARBA00048366"/>
    </source>
</evidence>
<evidence type="ECO:0000313" key="10">
    <source>
        <dbReference type="Proteomes" id="UP001202328"/>
    </source>
</evidence>
<dbReference type="EMBL" id="JAJJMB010009159">
    <property type="protein sequence ID" value="KAI3915412.1"/>
    <property type="molecule type" value="Genomic_DNA"/>
</dbReference>
<organism evidence="9 10">
    <name type="scientific">Papaver atlanticum</name>
    <dbReference type="NCBI Taxonomy" id="357466"/>
    <lineage>
        <taxon>Eukaryota</taxon>
        <taxon>Viridiplantae</taxon>
        <taxon>Streptophyta</taxon>
        <taxon>Embryophyta</taxon>
        <taxon>Tracheophyta</taxon>
        <taxon>Spermatophyta</taxon>
        <taxon>Magnoliopsida</taxon>
        <taxon>Ranunculales</taxon>
        <taxon>Papaveraceae</taxon>
        <taxon>Papaveroideae</taxon>
        <taxon>Papaver</taxon>
    </lineage>
</organism>
<comment type="subcellular location">
    <subcellularLocation>
        <location evidence="1">Cytoplasm</location>
    </subcellularLocation>
</comment>
<reference evidence="9" key="1">
    <citation type="submission" date="2022-04" db="EMBL/GenBank/DDBJ databases">
        <title>A functionally conserved STORR gene fusion in Papaver species that diverged 16.8 million years ago.</title>
        <authorList>
            <person name="Catania T."/>
        </authorList>
    </citation>
    <scope>NUCLEOTIDE SEQUENCE</scope>
    <source>
        <strain evidence="9">S-188037</strain>
    </source>
</reference>
<feature type="domain" description="YrdC-like" evidence="8">
    <location>
        <begin position="1"/>
        <end position="100"/>
    </location>
</feature>
<dbReference type="Gene3D" id="3.90.870.10">
    <property type="entry name" value="DHBP synthase"/>
    <property type="match status" value="1"/>
</dbReference>
<name>A0AAD4SPV6_9MAGN</name>
<dbReference type="GO" id="GO:0000049">
    <property type="term" value="F:tRNA binding"/>
    <property type="evidence" value="ECO:0007669"/>
    <property type="project" value="TreeGrafter"/>
</dbReference>
<dbReference type="InterPro" id="IPR050156">
    <property type="entry name" value="TC-AMP_synthase_SUA5"/>
</dbReference>
<dbReference type="InterPro" id="IPR006070">
    <property type="entry name" value="Sua5-like_dom"/>
</dbReference>
<dbReference type="PANTHER" id="PTHR17490">
    <property type="entry name" value="SUA5"/>
    <property type="match status" value="1"/>
</dbReference>
<dbReference type="Pfam" id="PF01300">
    <property type="entry name" value="Sua5_yciO_yrdC"/>
    <property type="match status" value="1"/>
</dbReference>
<evidence type="ECO:0000256" key="2">
    <source>
        <dbReference type="ARBA" id="ARBA00007663"/>
    </source>
</evidence>
<gene>
    <name evidence="9" type="ORF">MKW98_022370</name>
</gene>
<dbReference type="GO" id="GO:0005737">
    <property type="term" value="C:cytoplasm"/>
    <property type="evidence" value="ECO:0007669"/>
    <property type="project" value="UniProtKB-SubCell"/>
</dbReference>
<evidence type="ECO:0000256" key="3">
    <source>
        <dbReference type="ARBA" id="ARBA00012584"/>
    </source>
</evidence>
<comment type="caution">
    <text evidence="9">The sequence shown here is derived from an EMBL/GenBank/DDBJ whole genome shotgun (WGS) entry which is preliminary data.</text>
</comment>
<keyword evidence="6" id="KW-0808">Transferase</keyword>
<dbReference type="EC" id="2.7.7.87" evidence="3"/>
<dbReference type="GO" id="GO:0006450">
    <property type="term" value="P:regulation of translational fidelity"/>
    <property type="evidence" value="ECO:0007669"/>
    <property type="project" value="TreeGrafter"/>
</dbReference>
<accession>A0AAD4SPV6</accession>
<dbReference type="GO" id="GO:0061710">
    <property type="term" value="F:L-threonylcarbamoyladenylate synthase"/>
    <property type="evidence" value="ECO:0007669"/>
    <property type="project" value="UniProtKB-EC"/>
</dbReference>
<keyword evidence="10" id="KW-1185">Reference proteome</keyword>
<keyword evidence="5" id="KW-0963">Cytoplasm</keyword>
<evidence type="ECO:0000256" key="6">
    <source>
        <dbReference type="ARBA" id="ARBA00022679"/>
    </source>
</evidence>
<sequence length="100" mass="10710">MRGESSILEKSLNPGLDSIGVRVPNSDFIRVIARGSGSALALSSANLRGQPSSVCIKDFENLREQCEFVYDGGLLPSGRAGSTVVELTRLGNYKTIRPGR</sequence>
<evidence type="ECO:0000256" key="5">
    <source>
        <dbReference type="ARBA" id="ARBA00022490"/>
    </source>
</evidence>
<evidence type="ECO:0000256" key="4">
    <source>
        <dbReference type="ARBA" id="ARBA00015492"/>
    </source>
</evidence>
<comment type="catalytic activity">
    <reaction evidence="7">
        <text>L-threonine + hydrogencarbonate + ATP = L-threonylcarbamoyladenylate + diphosphate + H2O</text>
        <dbReference type="Rhea" id="RHEA:36407"/>
        <dbReference type="ChEBI" id="CHEBI:15377"/>
        <dbReference type="ChEBI" id="CHEBI:17544"/>
        <dbReference type="ChEBI" id="CHEBI:30616"/>
        <dbReference type="ChEBI" id="CHEBI:33019"/>
        <dbReference type="ChEBI" id="CHEBI:57926"/>
        <dbReference type="ChEBI" id="CHEBI:73682"/>
        <dbReference type="EC" id="2.7.7.87"/>
    </reaction>
</comment>
<dbReference type="PROSITE" id="PS51163">
    <property type="entry name" value="YRDC"/>
    <property type="match status" value="1"/>
</dbReference>
<proteinExistence type="inferred from homology"/>
<evidence type="ECO:0000259" key="8">
    <source>
        <dbReference type="PROSITE" id="PS51163"/>
    </source>
</evidence>
<dbReference type="Proteomes" id="UP001202328">
    <property type="component" value="Unassembled WGS sequence"/>
</dbReference>
<evidence type="ECO:0000313" key="9">
    <source>
        <dbReference type="EMBL" id="KAI3915412.1"/>
    </source>
</evidence>